<organism evidence="9 10">
    <name type="scientific">Phlebiopsis gigantea (strain 11061_1 CR5-6)</name>
    <name type="common">White-rot fungus</name>
    <name type="synonym">Peniophora gigantea</name>
    <dbReference type="NCBI Taxonomy" id="745531"/>
    <lineage>
        <taxon>Eukaryota</taxon>
        <taxon>Fungi</taxon>
        <taxon>Dikarya</taxon>
        <taxon>Basidiomycota</taxon>
        <taxon>Agaricomycotina</taxon>
        <taxon>Agaricomycetes</taxon>
        <taxon>Polyporales</taxon>
        <taxon>Phanerochaetaceae</taxon>
        <taxon>Phlebiopsis</taxon>
    </lineage>
</organism>
<dbReference type="Proteomes" id="UP000053257">
    <property type="component" value="Unassembled WGS sequence"/>
</dbReference>
<protein>
    <recommendedName>
        <fullName evidence="8">DyP dimeric alpha+beta barrel domain-containing protein</fullName>
    </recommendedName>
</protein>
<dbReference type="OrthoDB" id="3207336at2759"/>
<dbReference type="GO" id="GO:0046872">
    <property type="term" value="F:metal ion binding"/>
    <property type="evidence" value="ECO:0007669"/>
    <property type="project" value="UniProtKB-KW"/>
</dbReference>
<dbReference type="NCBIfam" id="TIGR01413">
    <property type="entry name" value="Dyp_perox_fam"/>
    <property type="match status" value="1"/>
</dbReference>
<evidence type="ECO:0000259" key="8">
    <source>
        <dbReference type="Pfam" id="PF21105"/>
    </source>
</evidence>
<evidence type="ECO:0000256" key="5">
    <source>
        <dbReference type="ARBA" id="ARBA00023002"/>
    </source>
</evidence>
<dbReference type="SUPFAM" id="SSF54909">
    <property type="entry name" value="Dimeric alpha+beta barrel"/>
    <property type="match status" value="1"/>
</dbReference>
<proteinExistence type="inferred from homology"/>
<comment type="similarity">
    <text evidence="7">Belongs to the DyP-type peroxidase family.</text>
</comment>
<accession>A0A0C3S3Y0</accession>
<keyword evidence="3" id="KW-0349">Heme</keyword>
<dbReference type="InterPro" id="IPR006314">
    <property type="entry name" value="Dyp_peroxidase"/>
</dbReference>
<dbReference type="GO" id="GO:0020037">
    <property type="term" value="F:heme binding"/>
    <property type="evidence" value="ECO:0007669"/>
    <property type="project" value="InterPro"/>
</dbReference>
<evidence type="ECO:0000256" key="6">
    <source>
        <dbReference type="ARBA" id="ARBA00023004"/>
    </source>
</evidence>
<keyword evidence="2" id="KW-0575">Peroxidase</keyword>
<name>A0A0C3S3Y0_PHLG1</name>
<dbReference type="PROSITE" id="PS51404">
    <property type="entry name" value="DYP_PEROXIDASE"/>
    <property type="match status" value="1"/>
</dbReference>
<feature type="domain" description="DyP dimeric alpha+beta barrel" evidence="8">
    <location>
        <begin position="59"/>
        <end position="215"/>
    </location>
</feature>
<sequence>MADRELLTYELLAHISRRKQLPLLPAGAAPPATELGDVASLIRRGLAVAKPALLPDPANVQGDVYLTFPKDWEKLLFFHITNPKLFVKDLANFKPTTSADVIHDSLLRIAKFKQAARARSKPEDLSQKQIAFTRQGMDLLGHKEHIGDNYFDDGVSNDTPATNVDYPFRPSDQEIHGVFTIAASDEANCKKGKDSVLELFKNSITVAELEGHSRPARERGHEHFGFLDGVSQPALRGLILPHKGQPQCNAGVVIMGYPGDPLYEAGSAEARPYPTGYPGDSLHEAGSAQARPAWTRDGSLMVFRKLKQMVPEFRKYVRDAGPKWREWMPSEEVEDMKKLNPPFADAEGEDLYGARLVGRWKSGAPIPRALYRDDLTQTTEDTINDFDFTVQGAYNPTQLRTCPFTGHIRKVLPRNLDPFVQRDFLESRFIVRSGMPYGPEVDESSESQTTKYDRGLLFACYQSSIGNGFQSQLSWIWNDYFPPASFRPSKWGQDAILGITPPAPTVVQVTAGQKLPKDGEISLEVENNPPDANAAVVDGFSRAKVKPSVTPSFHIEFRGGDYFFVPSVKTLRQWSSA</sequence>
<dbReference type="EMBL" id="KN840456">
    <property type="protein sequence ID" value="KIP10321.1"/>
    <property type="molecule type" value="Genomic_DNA"/>
</dbReference>
<evidence type="ECO:0000313" key="9">
    <source>
        <dbReference type="EMBL" id="KIP10321.1"/>
    </source>
</evidence>
<dbReference type="PANTHER" id="PTHR30521:SF4">
    <property type="entry name" value="DEFERROCHELATASE"/>
    <property type="match status" value="1"/>
</dbReference>
<dbReference type="STRING" id="745531.A0A0C3S3Y0"/>
<dbReference type="AlphaFoldDB" id="A0A0C3S3Y0"/>
<dbReference type="Pfam" id="PF21105">
    <property type="entry name" value="DyP_N"/>
    <property type="match status" value="1"/>
</dbReference>
<evidence type="ECO:0000256" key="2">
    <source>
        <dbReference type="ARBA" id="ARBA00022559"/>
    </source>
</evidence>
<keyword evidence="6" id="KW-0408">Iron</keyword>
<evidence type="ECO:0000256" key="7">
    <source>
        <dbReference type="ARBA" id="ARBA00025737"/>
    </source>
</evidence>
<keyword evidence="4" id="KW-0479">Metal-binding</keyword>
<keyword evidence="10" id="KW-1185">Reference proteome</keyword>
<evidence type="ECO:0000313" key="10">
    <source>
        <dbReference type="Proteomes" id="UP000053257"/>
    </source>
</evidence>
<gene>
    <name evidence="9" type="ORF">PHLGIDRAFT_33977</name>
</gene>
<dbReference type="PANTHER" id="PTHR30521">
    <property type="entry name" value="DEFERROCHELATASE/PEROXIDASE"/>
    <property type="match status" value="1"/>
</dbReference>
<dbReference type="InterPro" id="IPR049509">
    <property type="entry name" value="DyP_N"/>
</dbReference>
<evidence type="ECO:0000256" key="3">
    <source>
        <dbReference type="ARBA" id="ARBA00022617"/>
    </source>
</evidence>
<evidence type="ECO:0000256" key="4">
    <source>
        <dbReference type="ARBA" id="ARBA00022723"/>
    </source>
</evidence>
<evidence type="ECO:0000256" key="1">
    <source>
        <dbReference type="ARBA" id="ARBA00001970"/>
    </source>
</evidence>
<comment type="cofactor">
    <cofactor evidence="1">
        <name>heme b</name>
        <dbReference type="ChEBI" id="CHEBI:60344"/>
    </cofactor>
</comment>
<reference evidence="9 10" key="1">
    <citation type="journal article" date="2014" name="PLoS Genet.">
        <title>Analysis of the Phlebiopsis gigantea genome, transcriptome and secretome provides insight into its pioneer colonization strategies of wood.</title>
        <authorList>
            <person name="Hori C."/>
            <person name="Ishida T."/>
            <person name="Igarashi K."/>
            <person name="Samejima M."/>
            <person name="Suzuki H."/>
            <person name="Master E."/>
            <person name="Ferreira P."/>
            <person name="Ruiz-Duenas F.J."/>
            <person name="Held B."/>
            <person name="Canessa P."/>
            <person name="Larrondo L.F."/>
            <person name="Schmoll M."/>
            <person name="Druzhinina I.S."/>
            <person name="Kubicek C.P."/>
            <person name="Gaskell J.A."/>
            <person name="Kersten P."/>
            <person name="St John F."/>
            <person name="Glasner J."/>
            <person name="Sabat G."/>
            <person name="Splinter BonDurant S."/>
            <person name="Syed K."/>
            <person name="Yadav J."/>
            <person name="Mgbeahuruike A.C."/>
            <person name="Kovalchuk A."/>
            <person name="Asiegbu F.O."/>
            <person name="Lackner G."/>
            <person name="Hoffmeister D."/>
            <person name="Rencoret J."/>
            <person name="Gutierrez A."/>
            <person name="Sun H."/>
            <person name="Lindquist E."/>
            <person name="Barry K."/>
            <person name="Riley R."/>
            <person name="Grigoriev I.V."/>
            <person name="Henrissat B."/>
            <person name="Kues U."/>
            <person name="Berka R.M."/>
            <person name="Martinez A.T."/>
            <person name="Covert S.F."/>
            <person name="Blanchette R.A."/>
            <person name="Cullen D."/>
        </authorList>
    </citation>
    <scope>NUCLEOTIDE SEQUENCE [LARGE SCALE GENOMIC DNA]</scope>
    <source>
        <strain evidence="9 10">11061_1 CR5-6</strain>
    </source>
</reference>
<dbReference type="InterPro" id="IPR011008">
    <property type="entry name" value="Dimeric_a/b-barrel"/>
</dbReference>
<dbReference type="HOGENOM" id="CLU_015125_0_0_1"/>
<dbReference type="GO" id="GO:0004601">
    <property type="term" value="F:peroxidase activity"/>
    <property type="evidence" value="ECO:0007669"/>
    <property type="project" value="UniProtKB-KW"/>
</dbReference>
<keyword evidence="5" id="KW-0560">Oxidoreductase</keyword>
<dbReference type="GO" id="GO:0005829">
    <property type="term" value="C:cytosol"/>
    <property type="evidence" value="ECO:0007669"/>
    <property type="project" value="TreeGrafter"/>
</dbReference>